<keyword evidence="3" id="KW-1185">Reference proteome</keyword>
<sequence length="247" mass="27442">MGQPTGSACTRDLRPVCGRRCGVLIRPWQPNGFARFQKSPSAVFDDALDDADSPGRPGSPPSTARRRNGRRLQQSASSMIQQLRLQPRPCPRPRLCAPAGRPDANEHDEHDAPNTPPPPGCPSLAPLCVGQRPDSIAAGCAFYASLRKSTKPPLQREWSPLMKRRRSAIIDFERNQHACCYSLLGATGVHNTERDADYLFFRDTNSRPASVVRHRLWKSGLQAMALRAFTTWLLDRHRPISSPFSTP</sequence>
<gene>
    <name evidence="2" type="ORF">P154DRAFT_617186</name>
</gene>
<evidence type="ECO:0000256" key="1">
    <source>
        <dbReference type="SAM" id="MobiDB-lite"/>
    </source>
</evidence>
<organism evidence="2 3">
    <name type="scientific">Amniculicola lignicola CBS 123094</name>
    <dbReference type="NCBI Taxonomy" id="1392246"/>
    <lineage>
        <taxon>Eukaryota</taxon>
        <taxon>Fungi</taxon>
        <taxon>Dikarya</taxon>
        <taxon>Ascomycota</taxon>
        <taxon>Pezizomycotina</taxon>
        <taxon>Dothideomycetes</taxon>
        <taxon>Pleosporomycetidae</taxon>
        <taxon>Pleosporales</taxon>
        <taxon>Amniculicolaceae</taxon>
        <taxon>Amniculicola</taxon>
    </lineage>
</organism>
<evidence type="ECO:0000313" key="2">
    <source>
        <dbReference type="EMBL" id="KAF2004306.1"/>
    </source>
</evidence>
<protein>
    <submittedName>
        <fullName evidence="2">Uncharacterized protein</fullName>
    </submittedName>
</protein>
<name>A0A6A5X1Q0_9PLEO</name>
<reference evidence="2" key="1">
    <citation type="journal article" date="2020" name="Stud. Mycol.">
        <title>101 Dothideomycetes genomes: a test case for predicting lifestyles and emergence of pathogens.</title>
        <authorList>
            <person name="Haridas S."/>
            <person name="Albert R."/>
            <person name="Binder M."/>
            <person name="Bloem J."/>
            <person name="Labutti K."/>
            <person name="Salamov A."/>
            <person name="Andreopoulos B."/>
            <person name="Baker S."/>
            <person name="Barry K."/>
            <person name="Bills G."/>
            <person name="Bluhm B."/>
            <person name="Cannon C."/>
            <person name="Castanera R."/>
            <person name="Culley D."/>
            <person name="Daum C."/>
            <person name="Ezra D."/>
            <person name="Gonzalez J."/>
            <person name="Henrissat B."/>
            <person name="Kuo A."/>
            <person name="Liang C."/>
            <person name="Lipzen A."/>
            <person name="Lutzoni F."/>
            <person name="Magnuson J."/>
            <person name="Mondo S."/>
            <person name="Nolan M."/>
            <person name="Ohm R."/>
            <person name="Pangilinan J."/>
            <person name="Park H.-J."/>
            <person name="Ramirez L."/>
            <person name="Alfaro M."/>
            <person name="Sun H."/>
            <person name="Tritt A."/>
            <person name="Yoshinaga Y."/>
            <person name="Zwiers L.-H."/>
            <person name="Turgeon B."/>
            <person name="Goodwin S."/>
            <person name="Spatafora J."/>
            <person name="Crous P."/>
            <person name="Grigoriev I."/>
        </authorList>
    </citation>
    <scope>NUCLEOTIDE SEQUENCE</scope>
    <source>
        <strain evidence="2">CBS 123094</strain>
    </source>
</reference>
<evidence type="ECO:0000313" key="3">
    <source>
        <dbReference type="Proteomes" id="UP000799779"/>
    </source>
</evidence>
<feature type="compositionally biased region" description="Polar residues" evidence="1">
    <location>
        <begin position="71"/>
        <end position="80"/>
    </location>
</feature>
<proteinExistence type="predicted"/>
<feature type="compositionally biased region" description="Low complexity" evidence="1">
    <location>
        <begin position="81"/>
        <end position="102"/>
    </location>
</feature>
<accession>A0A6A5X1Q0</accession>
<dbReference type="EMBL" id="ML977568">
    <property type="protein sequence ID" value="KAF2004306.1"/>
    <property type="molecule type" value="Genomic_DNA"/>
</dbReference>
<feature type="compositionally biased region" description="Basic and acidic residues" evidence="1">
    <location>
        <begin position="103"/>
        <end position="112"/>
    </location>
</feature>
<dbReference type="Proteomes" id="UP000799779">
    <property type="component" value="Unassembled WGS sequence"/>
</dbReference>
<feature type="region of interest" description="Disordered" evidence="1">
    <location>
        <begin position="45"/>
        <end position="119"/>
    </location>
</feature>
<dbReference type="AlphaFoldDB" id="A0A6A5X1Q0"/>